<dbReference type="GO" id="GO:0005739">
    <property type="term" value="C:mitochondrion"/>
    <property type="evidence" value="ECO:0007669"/>
    <property type="project" value="UniProtKB-SubCell"/>
</dbReference>
<gene>
    <name evidence="12" type="ORF">WR25_20775</name>
</gene>
<dbReference type="FunFam" id="3.30.460.80:FF:000002">
    <property type="entry name" value="NADH dehydrogenase iron-sulfur protein 3, mitochondrial"/>
    <property type="match status" value="1"/>
</dbReference>
<feature type="compositionally biased region" description="Polar residues" evidence="10">
    <location>
        <begin position="22"/>
        <end position="32"/>
    </location>
</feature>
<dbReference type="Pfam" id="PF00329">
    <property type="entry name" value="Complex1_30kDa"/>
    <property type="match status" value="1"/>
</dbReference>
<dbReference type="PANTHER" id="PTHR10884">
    <property type="entry name" value="NADH DEHYDROGENASE UBIQUINONE IRON-SULFUR PROTEIN 3"/>
    <property type="match status" value="1"/>
</dbReference>
<dbReference type="InterPro" id="IPR020396">
    <property type="entry name" value="NADH_UbQ_OxRdtase_CS"/>
</dbReference>
<evidence type="ECO:0000256" key="9">
    <source>
        <dbReference type="RuleBase" id="RU003456"/>
    </source>
</evidence>
<dbReference type="InterPro" id="IPR001268">
    <property type="entry name" value="NADH_UbQ_OxRdtase_30kDa_su"/>
</dbReference>
<comment type="caution">
    <text evidence="12">The sequence shown here is derived from an EMBL/GenBank/DDBJ whole genome shotgun (WGS) entry which is preliminary data.</text>
</comment>
<dbReference type="GO" id="GO:0016020">
    <property type="term" value="C:membrane"/>
    <property type="evidence" value="ECO:0007669"/>
    <property type="project" value="UniProtKB-ARBA"/>
</dbReference>
<comment type="subcellular location">
    <subcellularLocation>
        <location evidence="1">Mitochondrion</location>
    </subcellularLocation>
</comment>
<keyword evidence="4 9" id="KW-0813">Transport</keyword>
<keyword evidence="5 9" id="KW-1278">Translocase</keyword>
<dbReference type="PROSITE" id="PS00542">
    <property type="entry name" value="COMPLEX1_30K"/>
    <property type="match status" value="1"/>
</dbReference>
<evidence type="ECO:0000259" key="11">
    <source>
        <dbReference type="Pfam" id="PF00329"/>
    </source>
</evidence>
<evidence type="ECO:0000256" key="6">
    <source>
        <dbReference type="ARBA" id="ARBA00023027"/>
    </source>
</evidence>
<comment type="similarity">
    <text evidence="2 9">Belongs to the complex I 30 kDa subunit family.</text>
</comment>
<dbReference type="EMBL" id="LIAE01008849">
    <property type="protein sequence ID" value="PAV72082.1"/>
    <property type="molecule type" value="Genomic_DNA"/>
</dbReference>
<dbReference type="PANTHER" id="PTHR10884:SF14">
    <property type="entry name" value="NADH DEHYDROGENASE [UBIQUINONE] IRON-SULFUR PROTEIN 3, MITOCHONDRIAL"/>
    <property type="match status" value="1"/>
</dbReference>
<reference evidence="12 13" key="1">
    <citation type="journal article" date="2017" name="Curr. Biol.">
        <title>Genome architecture and evolution of a unichromosomal asexual nematode.</title>
        <authorList>
            <person name="Fradin H."/>
            <person name="Zegar C."/>
            <person name="Gutwein M."/>
            <person name="Lucas J."/>
            <person name="Kovtun M."/>
            <person name="Corcoran D."/>
            <person name="Baugh L.R."/>
            <person name="Kiontke K."/>
            <person name="Gunsalus K."/>
            <person name="Fitch D.H."/>
            <person name="Piano F."/>
        </authorList>
    </citation>
    <scope>NUCLEOTIDE SEQUENCE [LARGE SCALE GENOMIC DNA]</scope>
    <source>
        <strain evidence="12">PF1309</strain>
    </source>
</reference>
<evidence type="ECO:0000256" key="2">
    <source>
        <dbReference type="ARBA" id="ARBA00007569"/>
    </source>
</evidence>
<proteinExistence type="inferred from homology"/>
<dbReference type="AlphaFoldDB" id="A0A2A2KDZ1"/>
<dbReference type="STRING" id="2018661.A0A2A2KDZ1"/>
<feature type="region of interest" description="Disordered" evidence="10">
    <location>
        <begin position="19"/>
        <end position="40"/>
    </location>
</feature>
<dbReference type="HAMAP" id="MF_01357">
    <property type="entry name" value="NDH1_NuoC"/>
    <property type="match status" value="1"/>
</dbReference>
<evidence type="ECO:0000256" key="1">
    <source>
        <dbReference type="ARBA" id="ARBA00004173"/>
    </source>
</evidence>
<dbReference type="NCBIfam" id="TIGR01961">
    <property type="entry name" value="NuoC_fam"/>
    <property type="match status" value="1"/>
</dbReference>
<organism evidence="12 13">
    <name type="scientific">Diploscapter pachys</name>
    <dbReference type="NCBI Taxonomy" id="2018661"/>
    <lineage>
        <taxon>Eukaryota</taxon>
        <taxon>Metazoa</taxon>
        <taxon>Ecdysozoa</taxon>
        <taxon>Nematoda</taxon>
        <taxon>Chromadorea</taxon>
        <taxon>Rhabditida</taxon>
        <taxon>Rhabditina</taxon>
        <taxon>Rhabditomorpha</taxon>
        <taxon>Rhabditoidea</taxon>
        <taxon>Rhabditidae</taxon>
        <taxon>Diploscapter</taxon>
    </lineage>
</organism>
<dbReference type="Proteomes" id="UP000218231">
    <property type="component" value="Unassembled WGS sequence"/>
</dbReference>
<sequence>MLPAAACLRAAATRASLRPLSTSALRQQQTGQTEEKKPKPTVRVIDEQKKAKLATFGRFAAECLPKFVQRVQFAAGDELELLVHPSGIVPVMSFLKGHHSAQFTNFTFACGVDVPTRENRFEMVYSLYSVRFNARIRVRTYTDEIAPLESVTSVFRGAEWYEREAYDMYGVWFNNHPDMRRILTDYGFEGHPFRKDFPLTGYTEVRYDPELRRIVYEPTEMAQEFRKFDLETPWETFPAFRDKSITAAYEVVHAPEEAAKPDEQKK</sequence>
<evidence type="ECO:0000256" key="5">
    <source>
        <dbReference type="ARBA" id="ARBA00022967"/>
    </source>
</evidence>
<evidence type="ECO:0000256" key="10">
    <source>
        <dbReference type="SAM" id="MobiDB-lite"/>
    </source>
</evidence>
<evidence type="ECO:0000313" key="13">
    <source>
        <dbReference type="Proteomes" id="UP000218231"/>
    </source>
</evidence>
<feature type="domain" description="NADH:ubiquinone oxidoreductase 30kDa subunit" evidence="11">
    <location>
        <begin position="82"/>
        <end position="202"/>
    </location>
</feature>
<name>A0A2A2KDZ1_9BILA</name>
<dbReference type="NCBIfam" id="NF004733">
    <property type="entry name" value="PRK06074.1-5"/>
    <property type="match status" value="1"/>
</dbReference>
<keyword evidence="6 9" id="KW-0520">NAD</keyword>
<dbReference type="GO" id="GO:0008137">
    <property type="term" value="F:NADH dehydrogenase (ubiquinone) activity"/>
    <property type="evidence" value="ECO:0007669"/>
    <property type="project" value="UniProtKB-EC"/>
</dbReference>
<protein>
    <recommendedName>
        <fullName evidence="3">NADH dehydrogenase [ubiquinone] iron-sulfur protein 3, mitochondrial</fullName>
    </recommendedName>
</protein>
<dbReference type="SUPFAM" id="SSF143243">
    <property type="entry name" value="Nqo5-like"/>
    <property type="match status" value="1"/>
</dbReference>
<dbReference type="OrthoDB" id="37721at2759"/>
<dbReference type="InterPro" id="IPR037232">
    <property type="entry name" value="NADH_quin_OxRdtase_su_C/D-like"/>
</dbReference>
<evidence type="ECO:0000313" key="12">
    <source>
        <dbReference type="EMBL" id="PAV72082.1"/>
    </source>
</evidence>
<dbReference type="GO" id="GO:0016651">
    <property type="term" value="F:oxidoreductase activity, acting on NAD(P)H"/>
    <property type="evidence" value="ECO:0007669"/>
    <property type="project" value="InterPro"/>
</dbReference>
<dbReference type="Gene3D" id="3.30.460.80">
    <property type="entry name" value="NADH:ubiquinone oxidoreductase, 30kDa subunit"/>
    <property type="match status" value="1"/>
</dbReference>
<evidence type="ECO:0000256" key="7">
    <source>
        <dbReference type="ARBA" id="ARBA00023075"/>
    </source>
</evidence>
<accession>A0A2A2KDZ1</accession>
<evidence type="ECO:0000256" key="4">
    <source>
        <dbReference type="ARBA" id="ARBA00022448"/>
    </source>
</evidence>
<evidence type="ECO:0000256" key="3">
    <source>
        <dbReference type="ARBA" id="ARBA00020084"/>
    </source>
</evidence>
<keyword evidence="7" id="KW-0830">Ubiquinone</keyword>
<comment type="catalytic activity">
    <reaction evidence="8">
        <text>a ubiquinone + NADH + 5 H(+)(in) = a ubiquinol + NAD(+) + 4 H(+)(out)</text>
        <dbReference type="Rhea" id="RHEA:29091"/>
        <dbReference type="Rhea" id="RHEA-COMP:9565"/>
        <dbReference type="Rhea" id="RHEA-COMP:9566"/>
        <dbReference type="ChEBI" id="CHEBI:15378"/>
        <dbReference type="ChEBI" id="CHEBI:16389"/>
        <dbReference type="ChEBI" id="CHEBI:17976"/>
        <dbReference type="ChEBI" id="CHEBI:57540"/>
        <dbReference type="ChEBI" id="CHEBI:57945"/>
        <dbReference type="EC" id="7.1.1.2"/>
    </reaction>
</comment>
<evidence type="ECO:0000256" key="8">
    <source>
        <dbReference type="ARBA" id="ARBA00049551"/>
    </source>
</evidence>
<dbReference type="InterPro" id="IPR010218">
    <property type="entry name" value="NADH_DH_suC"/>
</dbReference>
<keyword evidence="13" id="KW-1185">Reference proteome</keyword>